<dbReference type="InterPro" id="IPR053793">
    <property type="entry name" value="PB1-like"/>
</dbReference>
<evidence type="ECO:0000256" key="3">
    <source>
        <dbReference type="ARBA" id="ARBA00022723"/>
    </source>
</evidence>
<dbReference type="Proteomes" id="UP000283210">
    <property type="component" value="Chromosome 10"/>
</dbReference>
<dbReference type="CDD" id="cd02340">
    <property type="entry name" value="ZZ_NBR1_like"/>
    <property type="match status" value="1"/>
</dbReference>
<evidence type="ECO:0000256" key="1">
    <source>
        <dbReference type="ARBA" id="ARBA00004204"/>
    </source>
</evidence>
<reference evidence="9 10" key="2">
    <citation type="submission" date="2019-01" db="EMBL/GenBank/DDBJ databases">
        <title>A chromosome length genome reference of the Java medaka (oryzias javanicus).</title>
        <authorList>
            <person name="Herpin A."/>
            <person name="Takehana Y."/>
            <person name="Naruse K."/>
            <person name="Ansai S."/>
            <person name="Kawaguchi M."/>
        </authorList>
    </citation>
    <scope>NUCLEOTIDE SEQUENCE [LARGE SCALE GENOMIC DNA]</scope>
    <source>
        <strain evidence="9">RS831</strain>
        <tissue evidence="9">Whole body</tissue>
    </source>
</reference>
<dbReference type="GO" id="GO:0005080">
    <property type="term" value="F:protein kinase C binding"/>
    <property type="evidence" value="ECO:0007669"/>
    <property type="project" value="TreeGrafter"/>
</dbReference>
<accession>A0A437CYJ0</accession>
<keyword evidence="4 6" id="KW-0863">Zinc-finger</keyword>
<dbReference type="PROSITE" id="PS01357">
    <property type="entry name" value="ZF_ZZ_1"/>
    <property type="match status" value="1"/>
</dbReference>
<evidence type="ECO:0000259" key="7">
    <source>
        <dbReference type="PROSITE" id="PS50135"/>
    </source>
</evidence>
<dbReference type="GO" id="GO:0070530">
    <property type="term" value="F:K63-linked polyubiquitin modification-dependent protein binding"/>
    <property type="evidence" value="ECO:0007669"/>
    <property type="project" value="TreeGrafter"/>
</dbReference>
<dbReference type="OrthoDB" id="2122982at2759"/>
<dbReference type="SUPFAM" id="SSF57850">
    <property type="entry name" value="RING/U-box"/>
    <property type="match status" value="2"/>
</dbReference>
<dbReference type="InterPro" id="IPR000433">
    <property type="entry name" value="Znf_ZZ"/>
</dbReference>
<organism evidence="9 10">
    <name type="scientific">Oryzias javanicus</name>
    <name type="common">Javanese ricefish</name>
    <name type="synonym">Aplocheilus javanicus</name>
    <dbReference type="NCBI Taxonomy" id="123683"/>
    <lineage>
        <taxon>Eukaryota</taxon>
        <taxon>Metazoa</taxon>
        <taxon>Chordata</taxon>
        <taxon>Craniata</taxon>
        <taxon>Vertebrata</taxon>
        <taxon>Euteleostomi</taxon>
        <taxon>Actinopterygii</taxon>
        <taxon>Neopterygii</taxon>
        <taxon>Teleostei</taxon>
        <taxon>Neoteleostei</taxon>
        <taxon>Acanthomorphata</taxon>
        <taxon>Ovalentaria</taxon>
        <taxon>Atherinomorphae</taxon>
        <taxon>Beloniformes</taxon>
        <taxon>Adrianichthyidae</taxon>
        <taxon>Oryziinae</taxon>
        <taxon>Oryzias</taxon>
    </lineage>
</organism>
<dbReference type="Gene3D" id="3.30.60.90">
    <property type="match status" value="2"/>
</dbReference>
<evidence type="ECO:0000313" key="9">
    <source>
        <dbReference type="EMBL" id="RVE67622.1"/>
    </source>
</evidence>
<dbReference type="GO" id="GO:0016235">
    <property type="term" value="C:aggresome"/>
    <property type="evidence" value="ECO:0007669"/>
    <property type="project" value="TreeGrafter"/>
</dbReference>
<dbReference type="GO" id="GO:0008270">
    <property type="term" value="F:zinc ion binding"/>
    <property type="evidence" value="ECO:0007669"/>
    <property type="project" value="UniProtKB-KW"/>
</dbReference>
<gene>
    <name evidence="9" type="ORF">OJAV_G00104670</name>
</gene>
<dbReference type="SUPFAM" id="SSF54277">
    <property type="entry name" value="CAD &amp; PB1 domains"/>
    <property type="match status" value="1"/>
</dbReference>
<protein>
    <recommendedName>
        <fullName evidence="11">ZZ-type domain-containing protein</fullName>
    </recommendedName>
</protein>
<keyword evidence="3" id="KW-0479">Metal-binding</keyword>
<keyword evidence="10" id="KW-1185">Reference proteome</keyword>
<dbReference type="GO" id="GO:0000423">
    <property type="term" value="P:mitophagy"/>
    <property type="evidence" value="ECO:0007669"/>
    <property type="project" value="TreeGrafter"/>
</dbReference>
<evidence type="ECO:0008006" key="11">
    <source>
        <dbReference type="Google" id="ProtNLM"/>
    </source>
</evidence>
<name>A0A437CYJ0_ORYJA</name>
<dbReference type="InterPro" id="IPR000270">
    <property type="entry name" value="PB1_dom"/>
</dbReference>
<dbReference type="GO" id="GO:0035973">
    <property type="term" value="P:aggrephagy"/>
    <property type="evidence" value="ECO:0007669"/>
    <property type="project" value="TreeGrafter"/>
</dbReference>
<dbReference type="InterPro" id="IPR043145">
    <property type="entry name" value="Znf_ZZ_sf"/>
</dbReference>
<evidence type="ECO:0000256" key="4">
    <source>
        <dbReference type="ARBA" id="ARBA00022771"/>
    </source>
</evidence>
<feature type="domain" description="PB1" evidence="8">
    <location>
        <begin position="2"/>
        <end position="90"/>
    </location>
</feature>
<feature type="domain" description="ZZ-type" evidence="7">
    <location>
        <begin position="232"/>
        <end position="282"/>
    </location>
</feature>
<dbReference type="SMART" id="SM00291">
    <property type="entry name" value="ZnF_ZZ"/>
    <property type="match status" value="2"/>
</dbReference>
<evidence type="ECO:0000313" key="10">
    <source>
        <dbReference type="Proteomes" id="UP000283210"/>
    </source>
</evidence>
<evidence type="ECO:0000256" key="6">
    <source>
        <dbReference type="PROSITE-ProRule" id="PRU00228"/>
    </source>
</evidence>
<dbReference type="EMBL" id="CM012446">
    <property type="protein sequence ID" value="RVE67622.1"/>
    <property type="molecule type" value="Genomic_DNA"/>
</dbReference>
<reference evidence="9 10" key="1">
    <citation type="submission" date="2018-11" db="EMBL/GenBank/DDBJ databases">
        <authorList>
            <person name="Lopez-Roques C."/>
            <person name="Donnadieu C."/>
            <person name="Bouchez O."/>
            <person name="Klopp C."/>
            <person name="Cabau C."/>
            <person name="Zahm M."/>
        </authorList>
    </citation>
    <scope>NUCLEOTIDE SEQUENCE [LARGE SCALE GENOMIC DNA]</scope>
    <source>
        <strain evidence="9">RS831</strain>
        <tissue evidence="9">Whole body</tissue>
    </source>
</reference>
<dbReference type="GO" id="GO:0044753">
    <property type="term" value="C:amphisome"/>
    <property type="evidence" value="ECO:0007669"/>
    <property type="project" value="TreeGrafter"/>
</dbReference>
<dbReference type="PANTHER" id="PTHR15090:SF0">
    <property type="entry name" value="SEQUESTOSOME-1"/>
    <property type="match status" value="1"/>
</dbReference>
<sequence>MSVTVKACLLGRYEQVKEIRRFQVKQDVYRSFDNLSRKTAAVFSHLKNSSFSLFYRDEDGDLVAFSCDDELRMGLGCMKDSTFRLFIKEKKEHRRDFALHALLPYIFGHVPPHVPRYFQPQVPSRAPYHSSFDATTVGPSHIISYTAPDAGTSNLHIGIKCDGCKDQIIGECFKCLECTDFKLCFTCKDKGKHSHHCLSNLSQDEPETADPIHPTPKSPASSDYDSLIPNLHIGIICDCCKGKVIGIRYKCSVCKEFDLCSTCKDKGEHNQHVLLPIEKSLIAHPTPPAQKL</sequence>
<evidence type="ECO:0000259" key="8">
    <source>
        <dbReference type="PROSITE" id="PS51745"/>
    </source>
</evidence>
<evidence type="ECO:0000256" key="5">
    <source>
        <dbReference type="ARBA" id="ARBA00022833"/>
    </source>
</evidence>
<dbReference type="AlphaFoldDB" id="A0A437CYJ0"/>
<dbReference type="PANTHER" id="PTHR15090">
    <property type="entry name" value="SEQUESTOSOME 1-RELATED"/>
    <property type="match status" value="1"/>
</dbReference>
<dbReference type="GO" id="GO:0030017">
    <property type="term" value="C:sarcomere"/>
    <property type="evidence" value="ECO:0007669"/>
    <property type="project" value="UniProtKB-SubCell"/>
</dbReference>
<evidence type="ECO:0000256" key="2">
    <source>
        <dbReference type="ARBA" id="ARBA00004419"/>
    </source>
</evidence>
<keyword evidence="5" id="KW-0862">Zinc</keyword>
<dbReference type="PROSITE" id="PS50135">
    <property type="entry name" value="ZF_ZZ_2"/>
    <property type="match status" value="1"/>
</dbReference>
<dbReference type="Pfam" id="PF00564">
    <property type="entry name" value="PB1"/>
    <property type="match status" value="1"/>
</dbReference>
<dbReference type="SMART" id="SM00666">
    <property type="entry name" value="PB1"/>
    <property type="match status" value="1"/>
</dbReference>
<dbReference type="GO" id="GO:0007032">
    <property type="term" value="P:endosome organization"/>
    <property type="evidence" value="ECO:0007669"/>
    <property type="project" value="TreeGrafter"/>
</dbReference>
<comment type="subcellular location">
    <subcellularLocation>
        <location evidence="1">Cytoplasm</location>
        <location evidence="1">Myofibril</location>
        <location evidence="1">Sarcomere</location>
    </subcellularLocation>
    <subcellularLocation>
        <location evidence="2">Cytoplasmic vesicle</location>
        <location evidence="2">Autophagosome</location>
    </subcellularLocation>
</comment>
<dbReference type="FunFam" id="3.10.20.90:FF:000320">
    <property type="entry name" value="Predicted protein"/>
    <property type="match status" value="1"/>
</dbReference>
<dbReference type="InterPro" id="IPR052260">
    <property type="entry name" value="Autophagy_Rcpt_SigReg"/>
</dbReference>
<dbReference type="Gene3D" id="3.10.20.90">
    <property type="entry name" value="Phosphatidylinositol 3-kinase Catalytic Subunit, Chain A, domain 1"/>
    <property type="match status" value="1"/>
</dbReference>
<dbReference type="Pfam" id="PF00569">
    <property type="entry name" value="ZZ"/>
    <property type="match status" value="2"/>
</dbReference>
<proteinExistence type="predicted"/>
<dbReference type="PROSITE" id="PS51745">
    <property type="entry name" value="PB1"/>
    <property type="match status" value="1"/>
</dbReference>